<comment type="caution">
    <text evidence="2">The sequence shown here is derived from an EMBL/GenBank/DDBJ whole genome shotgun (WGS) entry which is preliminary data.</text>
</comment>
<dbReference type="Gene3D" id="3.30.420.10">
    <property type="entry name" value="Ribonuclease H-like superfamily/Ribonuclease H"/>
    <property type="match status" value="1"/>
</dbReference>
<accession>A0AAV1KV74</accession>
<dbReference type="SUPFAM" id="SSF53098">
    <property type="entry name" value="Ribonuclease H-like"/>
    <property type="match status" value="1"/>
</dbReference>
<feature type="compositionally biased region" description="Polar residues" evidence="1">
    <location>
        <begin position="65"/>
        <end position="105"/>
    </location>
</feature>
<reference evidence="2 3" key="1">
    <citation type="submission" date="2023-11" db="EMBL/GenBank/DDBJ databases">
        <authorList>
            <person name="Hedman E."/>
            <person name="Englund M."/>
            <person name="Stromberg M."/>
            <person name="Nyberg Akerstrom W."/>
            <person name="Nylinder S."/>
            <person name="Jareborg N."/>
            <person name="Kallberg Y."/>
            <person name="Kronander E."/>
        </authorList>
    </citation>
    <scope>NUCLEOTIDE SEQUENCE [LARGE SCALE GENOMIC DNA]</scope>
</reference>
<keyword evidence="3" id="KW-1185">Reference proteome</keyword>
<protein>
    <recommendedName>
        <fullName evidence="4">Integrase catalytic domain-containing protein</fullName>
    </recommendedName>
</protein>
<dbReference type="AlphaFoldDB" id="A0AAV1KV74"/>
<organism evidence="2 3">
    <name type="scientific">Parnassius mnemosyne</name>
    <name type="common">clouded apollo</name>
    <dbReference type="NCBI Taxonomy" id="213953"/>
    <lineage>
        <taxon>Eukaryota</taxon>
        <taxon>Metazoa</taxon>
        <taxon>Ecdysozoa</taxon>
        <taxon>Arthropoda</taxon>
        <taxon>Hexapoda</taxon>
        <taxon>Insecta</taxon>
        <taxon>Pterygota</taxon>
        <taxon>Neoptera</taxon>
        <taxon>Endopterygota</taxon>
        <taxon>Lepidoptera</taxon>
        <taxon>Glossata</taxon>
        <taxon>Ditrysia</taxon>
        <taxon>Papilionoidea</taxon>
        <taxon>Papilionidae</taxon>
        <taxon>Parnassiinae</taxon>
        <taxon>Parnassini</taxon>
        <taxon>Parnassius</taxon>
        <taxon>Driopa</taxon>
    </lineage>
</organism>
<dbReference type="InterPro" id="IPR012337">
    <property type="entry name" value="RNaseH-like_sf"/>
</dbReference>
<dbReference type="GO" id="GO:0003676">
    <property type="term" value="F:nucleic acid binding"/>
    <property type="evidence" value="ECO:0007669"/>
    <property type="project" value="InterPro"/>
</dbReference>
<feature type="region of interest" description="Disordered" evidence="1">
    <location>
        <begin position="57"/>
        <end position="105"/>
    </location>
</feature>
<evidence type="ECO:0000256" key="1">
    <source>
        <dbReference type="SAM" id="MobiDB-lite"/>
    </source>
</evidence>
<dbReference type="InterPro" id="IPR036397">
    <property type="entry name" value="RNaseH_sf"/>
</dbReference>
<evidence type="ECO:0008006" key="4">
    <source>
        <dbReference type="Google" id="ProtNLM"/>
    </source>
</evidence>
<dbReference type="EMBL" id="CAVLGL010000081">
    <property type="protein sequence ID" value="CAK1586946.1"/>
    <property type="molecule type" value="Genomic_DNA"/>
</dbReference>
<evidence type="ECO:0000313" key="3">
    <source>
        <dbReference type="Proteomes" id="UP001314205"/>
    </source>
</evidence>
<dbReference type="Proteomes" id="UP001314205">
    <property type="component" value="Unassembled WGS sequence"/>
</dbReference>
<gene>
    <name evidence="2" type="ORF">PARMNEM_LOCUS7830</name>
</gene>
<evidence type="ECO:0000313" key="2">
    <source>
        <dbReference type="EMBL" id="CAK1586946.1"/>
    </source>
</evidence>
<sequence>MVDQSTQSHILALKQVFSRWGIPTKLCTDDASQFNSYEFQEFVKEWGFHGDIEDSIGSSGISSDNDNVQCDNDNIQSNDTTKNRKSVTFENVNTDIRQTRSGRQVKQPSWLKGHVLY</sequence>
<name>A0AAV1KV74_9NEOP</name>
<proteinExistence type="predicted"/>